<evidence type="ECO:0000313" key="2">
    <source>
        <dbReference type="Proteomes" id="UP001162156"/>
    </source>
</evidence>
<gene>
    <name evidence="1" type="ORF">NQ314_016864</name>
</gene>
<evidence type="ECO:0000313" key="1">
    <source>
        <dbReference type="EMBL" id="KAJ8930315.1"/>
    </source>
</evidence>
<name>A0AAV8WVN7_9CUCU</name>
<dbReference type="AlphaFoldDB" id="A0AAV8WVN7"/>
<proteinExistence type="predicted"/>
<keyword evidence="2" id="KW-1185">Reference proteome</keyword>
<organism evidence="1 2">
    <name type="scientific">Rhamnusium bicolor</name>
    <dbReference type="NCBI Taxonomy" id="1586634"/>
    <lineage>
        <taxon>Eukaryota</taxon>
        <taxon>Metazoa</taxon>
        <taxon>Ecdysozoa</taxon>
        <taxon>Arthropoda</taxon>
        <taxon>Hexapoda</taxon>
        <taxon>Insecta</taxon>
        <taxon>Pterygota</taxon>
        <taxon>Neoptera</taxon>
        <taxon>Endopterygota</taxon>
        <taxon>Coleoptera</taxon>
        <taxon>Polyphaga</taxon>
        <taxon>Cucujiformia</taxon>
        <taxon>Chrysomeloidea</taxon>
        <taxon>Cerambycidae</taxon>
        <taxon>Lepturinae</taxon>
        <taxon>Rhagiini</taxon>
        <taxon>Rhamnusium</taxon>
    </lineage>
</organism>
<accession>A0AAV8WVN7</accession>
<comment type="caution">
    <text evidence="1">The sequence shown here is derived from an EMBL/GenBank/DDBJ whole genome shotgun (WGS) entry which is preliminary data.</text>
</comment>
<dbReference type="Proteomes" id="UP001162156">
    <property type="component" value="Unassembled WGS sequence"/>
</dbReference>
<dbReference type="EMBL" id="JANEYF010004696">
    <property type="protein sequence ID" value="KAJ8930315.1"/>
    <property type="molecule type" value="Genomic_DNA"/>
</dbReference>
<protein>
    <submittedName>
        <fullName evidence="1">Uncharacterized protein</fullName>
    </submittedName>
</protein>
<sequence>MRFILIEQVHLQVRNKNPQELKKPSIMYNC</sequence>
<reference evidence="1" key="1">
    <citation type="journal article" date="2023" name="Insect Mol. Biol.">
        <title>Genome sequencing provides insights into the evolution of gene families encoding plant cell wall-degrading enzymes in longhorned beetles.</title>
        <authorList>
            <person name="Shin N.R."/>
            <person name="Okamura Y."/>
            <person name="Kirsch R."/>
            <person name="Pauchet Y."/>
        </authorList>
    </citation>
    <scope>NUCLEOTIDE SEQUENCE</scope>
    <source>
        <strain evidence="1">RBIC_L_NR</strain>
    </source>
</reference>